<feature type="domain" description="AAA+ ATPase" evidence="5">
    <location>
        <begin position="587"/>
        <end position="730"/>
    </location>
</feature>
<dbReference type="Proteomes" id="UP000177167">
    <property type="component" value="Unassembled WGS sequence"/>
</dbReference>
<dbReference type="InterPro" id="IPR025662">
    <property type="entry name" value="Sigma_54_int_dom_ATP-bd_1"/>
</dbReference>
<accession>A0A1F8F696</accession>
<dbReference type="PRINTS" id="PR00300">
    <property type="entry name" value="CLPPROTEASEA"/>
</dbReference>
<dbReference type="GO" id="GO:0005737">
    <property type="term" value="C:cytoplasm"/>
    <property type="evidence" value="ECO:0007669"/>
    <property type="project" value="TreeGrafter"/>
</dbReference>
<dbReference type="Gene3D" id="3.40.50.300">
    <property type="entry name" value="P-loop containing nucleotide triphosphate hydrolases"/>
    <property type="match status" value="2"/>
</dbReference>
<feature type="transmembrane region" description="Helical" evidence="4">
    <location>
        <begin position="62"/>
        <end position="82"/>
    </location>
</feature>
<dbReference type="AlphaFoldDB" id="A0A1F8F696"/>
<dbReference type="CDD" id="cd19499">
    <property type="entry name" value="RecA-like_ClpB_Hsp104-like"/>
    <property type="match status" value="1"/>
</dbReference>
<evidence type="ECO:0000313" key="7">
    <source>
        <dbReference type="EMBL" id="OGN08672.1"/>
    </source>
</evidence>
<dbReference type="Gene3D" id="1.10.1780.10">
    <property type="entry name" value="Clp, N-terminal domain"/>
    <property type="match status" value="1"/>
</dbReference>
<evidence type="ECO:0000256" key="3">
    <source>
        <dbReference type="ARBA" id="ARBA00023186"/>
    </source>
</evidence>
<proteinExistence type="predicted"/>
<dbReference type="InterPro" id="IPR041546">
    <property type="entry name" value="ClpA/ClpB_AAA_lid"/>
</dbReference>
<dbReference type="PANTHER" id="PTHR11638:SF175">
    <property type="entry name" value="ATP-DEPENDENT CLP PROTEASE, ATP-BINDING SUBUNIT CLPC"/>
    <property type="match status" value="1"/>
</dbReference>
<evidence type="ECO:0008006" key="9">
    <source>
        <dbReference type="Google" id="ProtNLM"/>
    </source>
</evidence>
<keyword evidence="2" id="KW-0067">ATP-binding</keyword>
<feature type="domain" description="Clp ATPase C-terminal" evidence="6">
    <location>
        <begin position="755"/>
        <end position="840"/>
    </location>
</feature>
<keyword evidence="3" id="KW-0143">Chaperone</keyword>
<dbReference type="PANTHER" id="PTHR11638">
    <property type="entry name" value="ATP-DEPENDENT CLP PROTEASE"/>
    <property type="match status" value="1"/>
</dbReference>
<dbReference type="GO" id="GO:0005524">
    <property type="term" value="F:ATP binding"/>
    <property type="evidence" value="ECO:0007669"/>
    <property type="project" value="UniProtKB-KW"/>
</dbReference>
<evidence type="ECO:0000259" key="5">
    <source>
        <dbReference type="SMART" id="SM00382"/>
    </source>
</evidence>
<name>A0A1F8F696_9BACT</name>
<evidence type="ECO:0000259" key="6">
    <source>
        <dbReference type="SMART" id="SM01086"/>
    </source>
</evidence>
<dbReference type="InterPro" id="IPR050130">
    <property type="entry name" value="ClpA_ClpB"/>
</dbReference>
<evidence type="ECO:0000313" key="8">
    <source>
        <dbReference type="Proteomes" id="UP000177167"/>
    </source>
</evidence>
<dbReference type="InterPro" id="IPR003593">
    <property type="entry name" value="AAA+_ATPase"/>
</dbReference>
<comment type="caution">
    <text evidence="7">The sequence shown here is derived from an EMBL/GenBank/DDBJ whole genome shotgun (WGS) entry which is preliminary data.</text>
</comment>
<organism evidence="7 8">
    <name type="scientific">Candidatus Yanofskybacteria bacterium RIFCSPHIGHO2_02_FULL_41_11</name>
    <dbReference type="NCBI Taxonomy" id="1802675"/>
    <lineage>
        <taxon>Bacteria</taxon>
        <taxon>Candidatus Yanofskyibacteriota</taxon>
    </lineage>
</organism>
<dbReference type="SUPFAM" id="SSF52540">
    <property type="entry name" value="P-loop containing nucleoside triphosphate hydrolases"/>
    <property type="match status" value="2"/>
</dbReference>
<reference evidence="7 8" key="1">
    <citation type="journal article" date="2016" name="Nat. Commun.">
        <title>Thousands of microbial genomes shed light on interconnected biogeochemical processes in an aquifer system.</title>
        <authorList>
            <person name="Anantharaman K."/>
            <person name="Brown C.T."/>
            <person name="Hug L.A."/>
            <person name="Sharon I."/>
            <person name="Castelle C.J."/>
            <person name="Probst A.J."/>
            <person name="Thomas B.C."/>
            <person name="Singh A."/>
            <person name="Wilkins M.J."/>
            <person name="Karaoz U."/>
            <person name="Brodie E.L."/>
            <person name="Williams K.H."/>
            <person name="Hubbard S.S."/>
            <person name="Banfield J.F."/>
        </authorList>
    </citation>
    <scope>NUCLEOTIDE SEQUENCE [LARGE SCALE GENOMIC DNA]</scope>
</reference>
<dbReference type="InterPro" id="IPR027417">
    <property type="entry name" value="P-loop_NTPase"/>
</dbReference>
<keyword evidence="4" id="KW-0472">Membrane</keyword>
<dbReference type="PROSITE" id="PS00675">
    <property type="entry name" value="SIGMA54_INTERACT_1"/>
    <property type="match status" value="1"/>
</dbReference>
<keyword evidence="1" id="KW-0547">Nucleotide-binding</keyword>
<dbReference type="GO" id="GO:0016887">
    <property type="term" value="F:ATP hydrolysis activity"/>
    <property type="evidence" value="ECO:0007669"/>
    <property type="project" value="InterPro"/>
</dbReference>
<protein>
    <recommendedName>
        <fullName evidence="9">Sigma-54 factor interaction domain-containing protein</fullName>
    </recommendedName>
</protein>
<dbReference type="Pfam" id="PF07724">
    <property type="entry name" value="AAA_2"/>
    <property type="match status" value="1"/>
</dbReference>
<evidence type="ECO:0000256" key="4">
    <source>
        <dbReference type="SAM" id="Phobius"/>
    </source>
</evidence>
<feature type="domain" description="AAA+ ATPase" evidence="5">
    <location>
        <begin position="311"/>
        <end position="455"/>
    </location>
</feature>
<dbReference type="GO" id="GO:0034605">
    <property type="term" value="P:cellular response to heat"/>
    <property type="evidence" value="ECO:0007669"/>
    <property type="project" value="TreeGrafter"/>
</dbReference>
<dbReference type="InterPro" id="IPR001270">
    <property type="entry name" value="ClpA/B"/>
</dbReference>
<sequence>MMTFDLKQAGIYRAVLLYRVFPAGVLKFYRIAFFSLGLAPVVMTVASNIYNFQFTIDLGWSFVFLPIALSIFFFELFANHYLKFPKVENTGNIADLLEFEAARVFDRAFKFSRKLDEKSLSSRSVLAAIIQDDVTEKLFVRIIPEFKAVKKQLKETLGVSRTFFNRFSLSSARWDISPDVQNVLEDALTIKDKHGGQRISILDITAALYDHNEEFKQFILGQDLDKSDLEELARWYEHIWSFWRELKKFWSKENLLRQPPIGRDWIYGYAPYLTTFAVNISDRFKSDRPRMRLVTRKKEIEQMEQILVRSGKNNVLLIGEEGVGKESVIADFSELIAKGRALPQLNYKKVFDLNLTLVAGASKSVTDVQNILLNILNEASKTGNVILVLKDFHNFIGEIGGLGKIDVSEIMVPHFKSSNIQVIATTNLSDFHRYIENRPEIASVFERVNLNEPDPQQTLQMLEEMIGAVESKHKTLVTYGAIKEIVDGADKFIRTSPFPEKAFDLLSEVISYATARKERIITKQHVDKVISRKTGVPLGPITGEEKEKLSKLEDLMHKEIVGQNRAVEVVASTMRRLRTGLAKRGKPAGVFLFVGPTGVGKTLTAKILAKIYFGSSDRMLRFDMSEYQDLESMDRFIGSTRTNEPGQFVTKAADNPFSLILLDEIEKTNPDILNIFLQVFDEGRLTDAFGRRINFEQNIIIATSNAAADFIRELVKGGLDPSLEKERVINALIEGHYFSPELLNRFDEVVIFHPLSKEQVGKITALLLETLSLRLKEQGYMFKPTQEVADYVAEAGFDPQFGARPMERMIRDKVESAIAKKILDGSIKKGEEFALGLSDIS</sequence>
<dbReference type="InterPro" id="IPR019489">
    <property type="entry name" value="Clp_ATPase_C"/>
</dbReference>
<dbReference type="Pfam" id="PF17871">
    <property type="entry name" value="AAA_lid_9"/>
    <property type="match status" value="1"/>
</dbReference>
<dbReference type="Pfam" id="PF10431">
    <property type="entry name" value="ClpB_D2-small"/>
    <property type="match status" value="1"/>
</dbReference>
<dbReference type="Gene3D" id="1.10.8.60">
    <property type="match status" value="2"/>
</dbReference>
<feature type="transmembrane region" description="Helical" evidence="4">
    <location>
        <begin position="28"/>
        <end position="50"/>
    </location>
</feature>
<dbReference type="SMART" id="SM00382">
    <property type="entry name" value="AAA"/>
    <property type="match status" value="2"/>
</dbReference>
<dbReference type="EMBL" id="MGJP01000056">
    <property type="protein sequence ID" value="OGN08672.1"/>
    <property type="molecule type" value="Genomic_DNA"/>
</dbReference>
<keyword evidence="4" id="KW-0812">Transmembrane</keyword>
<keyword evidence="4" id="KW-1133">Transmembrane helix</keyword>
<evidence type="ECO:0000256" key="1">
    <source>
        <dbReference type="ARBA" id="ARBA00022741"/>
    </source>
</evidence>
<gene>
    <name evidence="7" type="ORF">A3J46_01685</name>
</gene>
<dbReference type="InterPro" id="IPR036628">
    <property type="entry name" value="Clp_N_dom_sf"/>
</dbReference>
<dbReference type="SMART" id="SM01086">
    <property type="entry name" value="ClpB_D2-small"/>
    <property type="match status" value="1"/>
</dbReference>
<evidence type="ECO:0000256" key="2">
    <source>
        <dbReference type="ARBA" id="ARBA00022840"/>
    </source>
</evidence>
<dbReference type="InterPro" id="IPR003959">
    <property type="entry name" value="ATPase_AAA_core"/>
</dbReference>